<protein>
    <submittedName>
        <fullName evidence="2">Alpha/beta hydrolase</fullName>
    </submittedName>
</protein>
<evidence type="ECO:0000313" key="3">
    <source>
        <dbReference type="Proteomes" id="UP001597307"/>
    </source>
</evidence>
<evidence type="ECO:0000313" key="2">
    <source>
        <dbReference type="EMBL" id="MFD1848331.1"/>
    </source>
</evidence>
<sequence length="372" mass="41015">MAMTWKPDYLGDGFTAADLTLAADDEGPCVATLVTYTPQVIADQPPPPDAAPGLQHLARWWSRLTDRLAPAPEPPAVATPPVTAVLYIHGWSDYFQHRGLAAFFASRGAEFYALDLRKYGRSLRDGQTPGYVANLDEYDEDIDGAMRAIESRVRARHGVGTEVRIHLMAHSMGGLIASLWAHRNPGRIQSLILNSPWLDVQSNPILRGATQGLIDPIIRFKPKAKLILPEFGFYWRSISNAADGEWEIHPQWRPEFGFPIRAGWVAAVLAGHGQVRRGLAIDVPVLVLASARSSVSPVWNDSMLSSDSVLDVTLMTQRALQLGPNVTVCRFEGALHDVLLSREPVRREVYRSLAGWLRCQQQPEPAGLNLPG</sequence>
<dbReference type="GO" id="GO:0016787">
    <property type="term" value="F:hydrolase activity"/>
    <property type="evidence" value="ECO:0007669"/>
    <property type="project" value="UniProtKB-KW"/>
</dbReference>
<dbReference type="EMBL" id="JBHUGA010000067">
    <property type="protein sequence ID" value="MFD1848331.1"/>
    <property type="molecule type" value="Genomic_DNA"/>
</dbReference>
<comment type="caution">
    <text evidence="2">The sequence shown here is derived from an EMBL/GenBank/DDBJ whole genome shotgun (WGS) entry which is preliminary data.</text>
</comment>
<dbReference type="Gene3D" id="3.40.50.1820">
    <property type="entry name" value="alpha/beta hydrolase"/>
    <property type="match status" value="1"/>
</dbReference>
<reference evidence="3" key="1">
    <citation type="journal article" date="2019" name="Int. J. Syst. Evol. Microbiol.">
        <title>The Global Catalogue of Microorganisms (GCM) 10K type strain sequencing project: providing services to taxonomists for standard genome sequencing and annotation.</title>
        <authorList>
            <consortium name="The Broad Institute Genomics Platform"/>
            <consortium name="The Broad Institute Genome Sequencing Center for Infectious Disease"/>
            <person name="Wu L."/>
            <person name="Ma J."/>
        </authorList>
    </citation>
    <scope>NUCLEOTIDE SEQUENCE [LARGE SCALE GENOMIC DNA]</scope>
    <source>
        <strain evidence="3">JCM 11496</strain>
    </source>
</reference>
<dbReference type="SUPFAM" id="SSF53474">
    <property type="entry name" value="alpha/beta-Hydrolases"/>
    <property type="match status" value="1"/>
</dbReference>
<accession>A0ABW4QCW0</accession>
<keyword evidence="3" id="KW-1185">Reference proteome</keyword>
<feature type="domain" description="Serine aminopeptidase S33" evidence="1">
    <location>
        <begin position="81"/>
        <end position="295"/>
    </location>
</feature>
<keyword evidence="2" id="KW-0378">Hydrolase</keyword>
<dbReference type="InterPro" id="IPR022742">
    <property type="entry name" value="Hydrolase_4"/>
</dbReference>
<name>A0ABW4QCW0_9MICC</name>
<dbReference type="RefSeq" id="WP_343881974.1">
    <property type="nucleotide sequence ID" value="NZ_BAAAIJ010000059.1"/>
</dbReference>
<organism evidence="2 3">
    <name type="scientific">Arthrobacter flavus</name>
    <dbReference type="NCBI Taxonomy" id="95172"/>
    <lineage>
        <taxon>Bacteria</taxon>
        <taxon>Bacillati</taxon>
        <taxon>Actinomycetota</taxon>
        <taxon>Actinomycetes</taxon>
        <taxon>Micrococcales</taxon>
        <taxon>Micrococcaceae</taxon>
        <taxon>Arthrobacter</taxon>
    </lineage>
</organism>
<dbReference type="PANTHER" id="PTHR11614">
    <property type="entry name" value="PHOSPHOLIPASE-RELATED"/>
    <property type="match status" value="1"/>
</dbReference>
<gene>
    <name evidence="2" type="ORF">ACFSFX_17235</name>
</gene>
<dbReference type="Proteomes" id="UP001597307">
    <property type="component" value="Unassembled WGS sequence"/>
</dbReference>
<dbReference type="InterPro" id="IPR029058">
    <property type="entry name" value="AB_hydrolase_fold"/>
</dbReference>
<proteinExistence type="predicted"/>
<dbReference type="InterPro" id="IPR051044">
    <property type="entry name" value="MAG_DAG_Lipase"/>
</dbReference>
<evidence type="ECO:0000259" key="1">
    <source>
        <dbReference type="Pfam" id="PF12146"/>
    </source>
</evidence>
<dbReference type="Pfam" id="PF12146">
    <property type="entry name" value="Hydrolase_4"/>
    <property type="match status" value="1"/>
</dbReference>